<keyword evidence="5" id="KW-0158">Chromosome</keyword>
<evidence type="ECO:0000256" key="3">
    <source>
        <dbReference type="ARBA" id="ARBA00008442"/>
    </source>
</evidence>
<dbReference type="GO" id="GO:0016233">
    <property type="term" value="P:telomere capping"/>
    <property type="evidence" value="ECO:0007669"/>
    <property type="project" value="TreeGrafter"/>
</dbReference>
<dbReference type="InterPro" id="IPR011564">
    <property type="entry name" value="Telomer_end-bd_POT1/Cdc13"/>
</dbReference>
<reference evidence="11 12" key="1">
    <citation type="journal article" date="2015" name="Genome Biol. Evol.">
        <title>Phylogenomic analyses indicate that early fungi evolved digesting cell walls of algal ancestors of land plants.</title>
        <authorList>
            <person name="Chang Y."/>
            <person name="Wang S."/>
            <person name="Sekimoto S."/>
            <person name="Aerts A.L."/>
            <person name="Choi C."/>
            <person name="Clum A."/>
            <person name="LaButti K.M."/>
            <person name="Lindquist E.A."/>
            <person name="Yee Ngan C."/>
            <person name="Ohm R.A."/>
            <person name="Salamov A.A."/>
            <person name="Grigoriev I.V."/>
            <person name="Spatafora J.W."/>
            <person name="Berbee M.L."/>
        </authorList>
    </citation>
    <scope>NUCLEOTIDE SEQUENCE [LARGE SCALE GENOMIC DNA]</scope>
    <source>
        <strain evidence="11 12">JEL478</strain>
    </source>
</reference>
<evidence type="ECO:0000256" key="4">
    <source>
        <dbReference type="ARBA" id="ARBA00015253"/>
    </source>
</evidence>
<comment type="subcellular location">
    <subcellularLocation>
        <location evidence="2">Chromosome</location>
        <location evidence="2">Telomere</location>
    </subcellularLocation>
    <subcellularLocation>
        <location evidence="1">Nucleus</location>
    </subcellularLocation>
</comment>
<evidence type="ECO:0000256" key="6">
    <source>
        <dbReference type="ARBA" id="ARBA00022895"/>
    </source>
</evidence>
<gene>
    <name evidence="11" type="ORF">M427DRAFT_448337</name>
</gene>
<dbReference type="Pfam" id="PF16686">
    <property type="entry name" value="POT1PC"/>
    <property type="match status" value="1"/>
</dbReference>
<dbReference type="SUPFAM" id="SSF50249">
    <property type="entry name" value="Nucleic acid-binding proteins"/>
    <property type="match status" value="2"/>
</dbReference>
<dbReference type="AlphaFoldDB" id="A0A139ARR8"/>
<name>A0A139ARR8_GONPJ</name>
<sequence>MVESAREILGKRFVDALKWLRCACSNVFTDWSLSLKVVDDSCLSDNDALQVNLFREDPNMLPRVRDIGDIVMFTQMRVQFFNERKQCVSTQLSTFNVLWSKDHQPIVGTYANRIQDLSKWWRTQQSRFTRDLTHGPKRPTLETKDLNERISYFDYIGKIIDIKNQLNRATIFLTDYTENHRIRSSVGSFEFPQTATIFSCTLWDENSKAASALSAGSYVLLRNVRLKVHEGGLEGAMHGDSRQRSKVTQLADNDSRLEPLQKFVFISFMLSCPQ</sequence>
<keyword evidence="8" id="KW-0539">Nucleus</keyword>
<feature type="domain" description="Telomeric single stranded DNA binding POT1/Cdc13" evidence="9">
    <location>
        <begin position="29"/>
        <end position="99"/>
    </location>
</feature>
<dbReference type="GO" id="GO:0032210">
    <property type="term" value="P:regulation of telomere maintenance via telomerase"/>
    <property type="evidence" value="ECO:0007669"/>
    <property type="project" value="TreeGrafter"/>
</dbReference>
<dbReference type="Proteomes" id="UP000070544">
    <property type="component" value="Unassembled WGS sequence"/>
</dbReference>
<protein>
    <recommendedName>
        <fullName evidence="4">Protection of telomeres protein 1</fullName>
    </recommendedName>
</protein>
<dbReference type="GO" id="GO:0000783">
    <property type="term" value="C:nuclear telomere cap complex"/>
    <property type="evidence" value="ECO:0007669"/>
    <property type="project" value="TreeGrafter"/>
</dbReference>
<comment type="similarity">
    <text evidence="3">Belongs to the telombin family.</text>
</comment>
<evidence type="ECO:0000259" key="10">
    <source>
        <dbReference type="Pfam" id="PF16686"/>
    </source>
</evidence>
<evidence type="ECO:0000256" key="5">
    <source>
        <dbReference type="ARBA" id="ARBA00022454"/>
    </source>
</evidence>
<dbReference type="InterPro" id="IPR012340">
    <property type="entry name" value="NA-bd_OB-fold"/>
</dbReference>
<dbReference type="PANTHER" id="PTHR14513:SF0">
    <property type="entry name" value="PROTECTION OF TELOMERES PROTEIN 1"/>
    <property type="match status" value="1"/>
</dbReference>
<dbReference type="Pfam" id="PF02765">
    <property type="entry name" value="POT1"/>
    <property type="match status" value="1"/>
</dbReference>
<dbReference type="Gene3D" id="2.40.50.140">
    <property type="entry name" value="Nucleic acid-binding proteins"/>
    <property type="match status" value="2"/>
</dbReference>
<proteinExistence type="inferred from homology"/>
<dbReference type="EMBL" id="KQ965738">
    <property type="protein sequence ID" value="KXS19354.1"/>
    <property type="molecule type" value="Genomic_DNA"/>
</dbReference>
<accession>A0A139ARR8</accession>
<keyword evidence="7" id="KW-0238">DNA-binding</keyword>
<dbReference type="STRING" id="1344416.A0A139ARR8"/>
<evidence type="ECO:0000313" key="12">
    <source>
        <dbReference type="Proteomes" id="UP000070544"/>
    </source>
</evidence>
<dbReference type="GO" id="GO:0010521">
    <property type="term" value="F:telomerase inhibitor activity"/>
    <property type="evidence" value="ECO:0007669"/>
    <property type="project" value="TreeGrafter"/>
</dbReference>
<dbReference type="PANTHER" id="PTHR14513">
    <property type="entry name" value="PROTECTION OF TELOMERES 1"/>
    <property type="match status" value="1"/>
</dbReference>
<evidence type="ECO:0000256" key="2">
    <source>
        <dbReference type="ARBA" id="ARBA00004574"/>
    </source>
</evidence>
<evidence type="ECO:0000256" key="7">
    <source>
        <dbReference type="ARBA" id="ARBA00023125"/>
    </source>
</evidence>
<evidence type="ECO:0000259" key="9">
    <source>
        <dbReference type="Pfam" id="PF02765"/>
    </source>
</evidence>
<evidence type="ECO:0000256" key="8">
    <source>
        <dbReference type="ARBA" id="ARBA00023242"/>
    </source>
</evidence>
<keyword evidence="6" id="KW-0779">Telomere</keyword>
<feature type="domain" description="Protection of telomeres protein 1 ssDNA-binding" evidence="10">
    <location>
        <begin position="197"/>
        <end position="262"/>
    </location>
</feature>
<evidence type="ECO:0000313" key="11">
    <source>
        <dbReference type="EMBL" id="KXS19354.1"/>
    </source>
</evidence>
<organism evidence="11 12">
    <name type="scientific">Gonapodya prolifera (strain JEL478)</name>
    <name type="common">Monoblepharis prolifera</name>
    <dbReference type="NCBI Taxonomy" id="1344416"/>
    <lineage>
        <taxon>Eukaryota</taxon>
        <taxon>Fungi</taxon>
        <taxon>Fungi incertae sedis</taxon>
        <taxon>Chytridiomycota</taxon>
        <taxon>Chytridiomycota incertae sedis</taxon>
        <taxon>Monoblepharidomycetes</taxon>
        <taxon>Monoblepharidales</taxon>
        <taxon>Gonapodyaceae</taxon>
        <taxon>Gonapodya</taxon>
    </lineage>
</organism>
<evidence type="ECO:0000256" key="1">
    <source>
        <dbReference type="ARBA" id="ARBA00004123"/>
    </source>
</evidence>
<dbReference type="InterPro" id="IPR032042">
    <property type="entry name" value="POT1PC"/>
</dbReference>
<dbReference type="OrthoDB" id="2186770at2759"/>
<dbReference type="GO" id="GO:0098505">
    <property type="term" value="F:G-rich strand telomeric DNA binding"/>
    <property type="evidence" value="ECO:0007669"/>
    <property type="project" value="TreeGrafter"/>
</dbReference>
<dbReference type="InterPro" id="IPR028389">
    <property type="entry name" value="POT1"/>
</dbReference>
<keyword evidence="12" id="KW-1185">Reference proteome</keyword>